<dbReference type="EMBL" id="JACEEZ010000017">
    <property type="protein sequence ID" value="KAG0730591.1"/>
    <property type="molecule type" value="Genomic_DNA"/>
</dbReference>
<reference evidence="2" key="1">
    <citation type="submission" date="2020-07" db="EMBL/GenBank/DDBJ databases">
        <title>The High-quality genome of the commercially important snow crab, Chionoecetes opilio.</title>
        <authorList>
            <person name="Jeong J.-H."/>
            <person name="Ryu S."/>
        </authorList>
    </citation>
    <scope>NUCLEOTIDE SEQUENCE</scope>
    <source>
        <strain evidence="2">MADBK_172401_WGS</strain>
        <tissue evidence="2">Digestive gland</tissue>
    </source>
</reference>
<dbReference type="Proteomes" id="UP000770661">
    <property type="component" value="Unassembled WGS sequence"/>
</dbReference>
<dbReference type="AlphaFoldDB" id="A0A8J5D3S1"/>
<feature type="region of interest" description="Disordered" evidence="1">
    <location>
        <begin position="47"/>
        <end position="79"/>
    </location>
</feature>
<feature type="compositionally biased region" description="Basic residues" evidence="1">
    <location>
        <begin position="68"/>
        <end position="78"/>
    </location>
</feature>
<organism evidence="2 3">
    <name type="scientific">Chionoecetes opilio</name>
    <name type="common">Atlantic snow crab</name>
    <name type="synonym">Cancer opilio</name>
    <dbReference type="NCBI Taxonomy" id="41210"/>
    <lineage>
        <taxon>Eukaryota</taxon>
        <taxon>Metazoa</taxon>
        <taxon>Ecdysozoa</taxon>
        <taxon>Arthropoda</taxon>
        <taxon>Crustacea</taxon>
        <taxon>Multicrustacea</taxon>
        <taxon>Malacostraca</taxon>
        <taxon>Eumalacostraca</taxon>
        <taxon>Eucarida</taxon>
        <taxon>Decapoda</taxon>
        <taxon>Pleocyemata</taxon>
        <taxon>Brachyura</taxon>
        <taxon>Eubrachyura</taxon>
        <taxon>Majoidea</taxon>
        <taxon>Majidae</taxon>
        <taxon>Chionoecetes</taxon>
    </lineage>
</organism>
<evidence type="ECO:0000313" key="2">
    <source>
        <dbReference type="EMBL" id="KAG0730591.1"/>
    </source>
</evidence>
<accession>A0A8J5D3S1</accession>
<evidence type="ECO:0000256" key="1">
    <source>
        <dbReference type="SAM" id="MobiDB-lite"/>
    </source>
</evidence>
<protein>
    <submittedName>
        <fullName evidence="2">Uncharacterized protein</fullName>
    </submittedName>
</protein>
<proteinExistence type="predicted"/>
<evidence type="ECO:0000313" key="3">
    <source>
        <dbReference type="Proteomes" id="UP000770661"/>
    </source>
</evidence>
<name>A0A8J5D3S1_CHIOP</name>
<sequence length="120" mass="13132">MFPACGGHGGSFVCQNWEEEHTTTSSASREKLTGDCLTVNDEAPGGCLERAAGEKRRPATSTVSAARRSGRHRTGKTARVKEAQECPFSVLIENEFHLELPDNARLSLRRTFLQKLAMGL</sequence>
<gene>
    <name evidence="2" type="ORF">GWK47_027918</name>
</gene>
<comment type="caution">
    <text evidence="2">The sequence shown here is derived from an EMBL/GenBank/DDBJ whole genome shotgun (WGS) entry which is preliminary data.</text>
</comment>
<keyword evidence="3" id="KW-1185">Reference proteome</keyword>